<organism evidence="1 2">
    <name type="scientific">Shinella granuli</name>
    <dbReference type="NCBI Taxonomy" id="323621"/>
    <lineage>
        <taxon>Bacteria</taxon>
        <taxon>Pseudomonadati</taxon>
        <taxon>Pseudomonadota</taxon>
        <taxon>Alphaproteobacteria</taxon>
        <taxon>Hyphomicrobiales</taxon>
        <taxon>Rhizobiaceae</taxon>
        <taxon>Shinella</taxon>
    </lineage>
</organism>
<evidence type="ECO:0000313" key="2">
    <source>
        <dbReference type="Proteomes" id="UP000295351"/>
    </source>
</evidence>
<protein>
    <submittedName>
        <fullName evidence="1">Uncharacterized protein</fullName>
    </submittedName>
</protein>
<reference evidence="1 2" key="1">
    <citation type="submission" date="2019-03" db="EMBL/GenBank/DDBJ databases">
        <title>Genomic Encyclopedia of Type Strains, Phase IV (KMG-IV): sequencing the most valuable type-strain genomes for metagenomic binning, comparative biology and taxonomic classification.</title>
        <authorList>
            <person name="Goeker M."/>
        </authorList>
    </citation>
    <scope>NUCLEOTIDE SEQUENCE [LARGE SCALE GENOMIC DNA]</scope>
    <source>
        <strain evidence="1 2">DSM 18401</strain>
    </source>
</reference>
<gene>
    <name evidence="1" type="ORF">EV665_105199</name>
</gene>
<evidence type="ECO:0000313" key="1">
    <source>
        <dbReference type="EMBL" id="TCN46112.1"/>
    </source>
</evidence>
<dbReference type="EMBL" id="SLVX01000005">
    <property type="protein sequence ID" value="TCN46112.1"/>
    <property type="molecule type" value="Genomic_DNA"/>
</dbReference>
<comment type="caution">
    <text evidence="1">The sequence shown here is derived from an EMBL/GenBank/DDBJ whole genome shotgun (WGS) entry which is preliminary data.</text>
</comment>
<keyword evidence="2" id="KW-1185">Reference proteome</keyword>
<dbReference type="RefSeq" id="WP_162853032.1">
    <property type="nucleotide sequence ID" value="NZ_BAABEI010000002.1"/>
</dbReference>
<name>A0A4R2D081_SHIGR</name>
<proteinExistence type="predicted"/>
<dbReference type="Proteomes" id="UP000295351">
    <property type="component" value="Unassembled WGS sequence"/>
</dbReference>
<dbReference type="AlphaFoldDB" id="A0A4R2D081"/>
<sequence>MEALFAIVIVCLSAGGLAVGLLLGRRPLARGCEGLACIGGTRCDGCPHGEEKR</sequence>
<accession>A0A4R2D081</accession>